<evidence type="ECO:0000256" key="1">
    <source>
        <dbReference type="ARBA" id="ARBA00001936"/>
    </source>
</evidence>
<evidence type="ECO:0000256" key="2">
    <source>
        <dbReference type="ARBA" id="ARBA00001946"/>
    </source>
</evidence>
<dbReference type="PANTHER" id="PTHR12992:SF11">
    <property type="entry name" value="MITOCHONDRIAL COENZYME A DIPHOSPHATASE NUDT8"/>
    <property type="match status" value="1"/>
</dbReference>
<dbReference type="GO" id="GO:0010945">
    <property type="term" value="F:coenzyme A diphosphatase activity"/>
    <property type="evidence" value="ECO:0007669"/>
    <property type="project" value="InterPro"/>
</dbReference>
<protein>
    <submittedName>
        <fullName evidence="8">CoA pyrophosphatase</fullName>
    </submittedName>
</protein>
<evidence type="ECO:0000256" key="4">
    <source>
        <dbReference type="ARBA" id="ARBA00022801"/>
    </source>
</evidence>
<keyword evidence="3" id="KW-0479">Metal-binding</keyword>
<dbReference type="PROSITE" id="PS51462">
    <property type="entry name" value="NUDIX"/>
    <property type="match status" value="1"/>
</dbReference>
<dbReference type="RefSeq" id="WP_252589730.1">
    <property type="nucleotide sequence ID" value="NZ_JAMWYS010000059.1"/>
</dbReference>
<keyword evidence="6" id="KW-0464">Manganese</keyword>
<evidence type="ECO:0000256" key="5">
    <source>
        <dbReference type="ARBA" id="ARBA00022842"/>
    </source>
</evidence>
<comment type="caution">
    <text evidence="8">The sequence shown here is derived from an EMBL/GenBank/DDBJ whole genome shotgun (WGS) entry which is preliminary data.</text>
</comment>
<accession>A0A9X2JE11</accession>
<reference evidence="8" key="1">
    <citation type="submission" date="2022-06" db="EMBL/GenBank/DDBJ databases">
        <title>Solitalea sp. MAHUQ-68 isolated from rhizospheric soil.</title>
        <authorList>
            <person name="Huq M.A."/>
        </authorList>
    </citation>
    <scope>NUCLEOTIDE SEQUENCE</scope>
    <source>
        <strain evidence="8">MAHUQ-68</strain>
    </source>
</reference>
<dbReference type="Pfam" id="PF00293">
    <property type="entry name" value="NUDIX"/>
    <property type="match status" value="1"/>
</dbReference>
<dbReference type="AlphaFoldDB" id="A0A9X2JE11"/>
<dbReference type="InterPro" id="IPR015797">
    <property type="entry name" value="NUDIX_hydrolase-like_dom_sf"/>
</dbReference>
<dbReference type="GO" id="GO:0046872">
    <property type="term" value="F:metal ion binding"/>
    <property type="evidence" value="ECO:0007669"/>
    <property type="project" value="UniProtKB-KW"/>
</dbReference>
<evidence type="ECO:0000256" key="6">
    <source>
        <dbReference type="ARBA" id="ARBA00023211"/>
    </source>
</evidence>
<dbReference type="SUPFAM" id="SSF55811">
    <property type="entry name" value="Nudix"/>
    <property type="match status" value="1"/>
</dbReference>
<comment type="cofactor">
    <cofactor evidence="2">
        <name>Mg(2+)</name>
        <dbReference type="ChEBI" id="CHEBI:18420"/>
    </cofactor>
</comment>
<feature type="domain" description="Nudix hydrolase" evidence="7">
    <location>
        <begin position="45"/>
        <end position="178"/>
    </location>
</feature>
<sequence length="217" mass="24202">MHFHSFIKNLSSQLQHPLPGKEAHLQMVPFVRLPDYEKGYDLENARQSSVLILLYPKATSILIPFIQRPIYDGVHSGQIGLPGGKMESFDSSPIATALREANEEIGIIESTVKIIGALSPVYVPPSRFLIHVIVGYQDHQPDLIKDDKEVDEIVTVSIADLLNDLHLGLVSVTNSQGLQFEAPCFLLENKTIWGATAMIMNEFRWIVKEAERLTGNS</sequence>
<evidence type="ECO:0000313" key="9">
    <source>
        <dbReference type="Proteomes" id="UP001155182"/>
    </source>
</evidence>
<dbReference type="Proteomes" id="UP001155182">
    <property type="component" value="Unassembled WGS sequence"/>
</dbReference>
<keyword evidence="5" id="KW-0460">Magnesium</keyword>
<comment type="cofactor">
    <cofactor evidence="1">
        <name>Mn(2+)</name>
        <dbReference type="ChEBI" id="CHEBI:29035"/>
    </cofactor>
</comment>
<organism evidence="8 9">
    <name type="scientific">Solitalea agri</name>
    <dbReference type="NCBI Taxonomy" id="2953739"/>
    <lineage>
        <taxon>Bacteria</taxon>
        <taxon>Pseudomonadati</taxon>
        <taxon>Bacteroidota</taxon>
        <taxon>Sphingobacteriia</taxon>
        <taxon>Sphingobacteriales</taxon>
        <taxon>Sphingobacteriaceae</taxon>
        <taxon>Solitalea</taxon>
    </lineage>
</organism>
<dbReference type="PANTHER" id="PTHR12992">
    <property type="entry name" value="NUDIX HYDROLASE"/>
    <property type="match status" value="1"/>
</dbReference>
<dbReference type="EMBL" id="JAMWYS010000059">
    <property type="protein sequence ID" value="MCO4294698.1"/>
    <property type="molecule type" value="Genomic_DNA"/>
</dbReference>
<evidence type="ECO:0000313" key="8">
    <source>
        <dbReference type="EMBL" id="MCO4294698.1"/>
    </source>
</evidence>
<evidence type="ECO:0000256" key="3">
    <source>
        <dbReference type="ARBA" id="ARBA00022723"/>
    </source>
</evidence>
<dbReference type="CDD" id="cd03426">
    <property type="entry name" value="NUDIX_CoAse_Nudt7"/>
    <property type="match status" value="1"/>
</dbReference>
<dbReference type="Gene3D" id="3.90.79.10">
    <property type="entry name" value="Nucleoside Triphosphate Pyrophosphohydrolase"/>
    <property type="match status" value="1"/>
</dbReference>
<evidence type="ECO:0000259" key="7">
    <source>
        <dbReference type="PROSITE" id="PS51462"/>
    </source>
</evidence>
<dbReference type="InterPro" id="IPR045121">
    <property type="entry name" value="CoAse"/>
</dbReference>
<dbReference type="InterPro" id="IPR000086">
    <property type="entry name" value="NUDIX_hydrolase_dom"/>
</dbReference>
<name>A0A9X2JE11_9SPHI</name>
<keyword evidence="4" id="KW-0378">Hydrolase</keyword>
<gene>
    <name evidence="8" type="ORF">NF867_17685</name>
</gene>
<keyword evidence="9" id="KW-1185">Reference proteome</keyword>
<proteinExistence type="predicted"/>